<dbReference type="PROSITE" id="PS00624">
    <property type="entry name" value="GMC_OXRED_2"/>
    <property type="match status" value="1"/>
</dbReference>
<dbReference type="InterPro" id="IPR000073">
    <property type="entry name" value="AB_hydrolase_1"/>
</dbReference>
<evidence type="ECO:0000313" key="4">
    <source>
        <dbReference type="EMBL" id="KAH9421298.1"/>
    </source>
</evidence>
<evidence type="ECO:0000259" key="3">
    <source>
        <dbReference type="PROSITE" id="PS00624"/>
    </source>
</evidence>
<dbReference type="SUPFAM" id="SSF51905">
    <property type="entry name" value="FAD/NAD(P)-binding domain"/>
    <property type="match status" value="1"/>
</dbReference>
<dbReference type="SUPFAM" id="SSF54373">
    <property type="entry name" value="FAD-linked reductases, C-terminal domain"/>
    <property type="match status" value="1"/>
</dbReference>
<evidence type="ECO:0000256" key="2">
    <source>
        <dbReference type="SAM" id="SignalP"/>
    </source>
</evidence>
<comment type="caution">
    <text evidence="4">The sequence shown here is derived from an EMBL/GenBank/DDBJ whole genome shotgun (WGS) entry which is preliminary data.</text>
</comment>
<dbReference type="Pfam" id="PF05199">
    <property type="entry name" value="GMC_oxred_C"/>
    <property type="match status" value="1"/>
</dbReference>
<dbReference type="Gene3D" id="3.40.50.1820">
    <property type="entry name" value="alpha/beta hydrolase"/>
    <property type="match status" value="1"/>
</dbReference>
<keyword evidence="2" id="KW-0732">Signal</keyword>
<feature type="signal peptide" evidence="2">
    <location>
        <begin position="1"/>
        <end position="23"/>
    </location>
</feature>
<dbReference type="EMBL" id="NJHN03000043">
    <property type="protein sequence ID" value="KAH9421298.1"/>
    <property type="molecule type" value="Genomic_DNA"/>
</dbReference>
<dbReference type="Gene3D" id="3.50.50.60">
    <property type="entry name" value="FAD/NAD(P)-binding domain"/>
    <property type="match status" value="1"/>
</dbReference>
<proteinExistence type="inferred from homology"/>
<reference evidence="4 5" key="1">
    <citation type="journal article" date="2018" name="J. Allergy Clin. Immunol.">
        <title>High-quality assembly of Dermatophagoides pteronyssinus genome and transcriptome reveals a wide range of novel allergens.</title>
        <authorList>
            <person name="Liu X.Y."/>
            <person name="Yang K.Y."/>
            <person name="Wang M.Q."/>
            <person name="Kwok J.S."/>
            <person name="Zeng X."/>
            <person name="Yang Z."/>
            <person name="Xiao X.J."/>
            <person name="Lau C.P."/>
            <person name="Li Y."/>
            <person name="Huang Z.M."/>
            <person name="Ba J.G."/>
            <person name="Yim A.K."/>
            <person name="Ouyang C.Y."/>
            <person name="Ngai S.M."/>
            <person name="Chan T.F."/>
            <person name="Leung E.L."/>
            <person name="Liu L."/>
            <person name="Liu Z.G."/>
            <person name="Tsui S.K."/>
        </authorList>
    </citation>
    <scope>NUCLEOTIDE SEQUENCE [LARGE SCALE GENOMIC DNA]</scope>
    <source>
        <strain evidence="4">Derp</strain>
    </source>
</reference>
<dbReference type="PANTHER" id="PTHR11552:SF227">
    <property type="entry name" value="GLUCOSE DEHYDROGENASE [FAD, QUINONE]-LIKE PROTEIN"/>
    <property type="match status" value="1"/>
</dbReference>
<dbReference type="PANTHER" id="PTHR11552">
    <property type="entry name" value="GLUCOSE-METHANOL-CHOLINE GMC OXIDOREDUCTASE"/>
    <property type="match status" value="1"/>
</dbReference>
<dbReference type="Pfam" id="PF00732">
    <property type="entry name" value="GMC_oxred_N"/>
    <property type="match status" value="1"/>
</dbReference>
<dbReference type="Pfam" id="PF00561">
    <property type="entry name" value="Abhydrolase_1"/>
    <property type="match status" value="1"/>
</dbReference>
<feature type="chain" id="PRO_5047362985" description="Glucose-methanol-choline oxidoreductase N-terminal domain-containing protein" evidence="2">
    <location>
        <begin position="24"/>
        <end position="897"/>
    </location>
</feature>
<gene>
    <name evidence="4" type="ORF">DERP_013747</name>
</gene>
<dbReference type="InterPro" id="IPR029058">
    <property type="entry name" value="AB_hydrolase_fold"/>
</dbReference>
<dbReference type="Gene3D" id="3.30.560.10">
    <property type="entry name" value="Glucose Oxidase, domain 3"/>
    <property type="match status" value="1"/>
</dbReference>
<accession>A0ABQ8JFC7</accession>
<evidence type="ECO:0000313" key="5">
    <source>
        <dbReference type="Proteomes" id="UP000887458"/>
    </source>
</evidence>
<sequence length="897" mass="100647">MTFNVAPFLPAMVPLATFLWIRAADHSTFLSRNTWDPEYDYIVIGAGSAGAVVANRLSEDHHTKVLLLEAGGSENLFSDIPLAAANLQMTPIDWAYQTEPQQTSCFGLINRRSRWPRGRVMGGSSVLNYMLYVRGNRRDYDQWEEMGAYGWNWQNVLPYFIKSEDNRDPIIASNGYHGVGGYLTVSSPSDITPISLAFPQAGKYLGYPNSDINGPTQTGFVIPQGTIRRGARCSTAKAFLSSIRDRSNLHVLTFAYVTRILFNENRRAIGVQFDRFALTHMVMARKEIIISAGSVNTPQLLMLSGVGPKDHLQALGIPVIADLPVGENLQDHIYPGGIHFQVDAKYSFVQRRVVTIPNLLSYFASGRGPLTALGGVEGLGFINTKYANKTADYPDFEIHLVSGGPSSDDGQTFRRVQGLTRQLWRQVYQPYITTDSFSVYPVMLRPESVGYIKLRSSNPYDPPIIDPKYLTHPKDILKMVDAMKISIAVGLTPAYQKMNARLFETIFPGCEHYQMWSDEYLACVARSYTATIYHPVGTAKMGAPWDPTAVVDPELRVLGGISGLRIADGSIMPRIVSGNTNAPIIMIGEKAADLIKGINLPRFNLIGYNSNVKNLENDQKESSSSTTKSITFESIETSDQYCKFRSQIALKRHALDDNDGNNLWTIYECGPKQIDCPIIFLPPVSGTADIFFQQLLYLSDRGHRVIAAEYPDYFSIDEFNIGFERFLHSFQIRRVHIFGASLGGFLAQKFAEKYPKRIASLILCNSFADTTRFRFVNTIPLIWINPTSVLRKLFIANRIPVDADERIHSAYEFMSRKLSSLTHRQLVARLHLNLTENYVQPESLQSLTITIIDVFDECSNSEQTRIEMYKMYPEARLAHLKSGGNYPYLSPKAICLF</sequence>
<comment type="similarity">
    <text evidence="1">Belongs to the GMC oxidoreductase family.</text>
</comment>
<organism evidence="4 5">
    <name type="scientific">Dermatophagoides pteronyssinus</name>
    <name type="common">European house dust mite</name>
    <dbReference type="NCBI Taxonomy" id="6956"/>
    <lineage>
        <taxon>Eukaryota</taxon>
        <taxon>Metazoa</taxon>
        <taxon>Ecdysozoa</taxon>
        <taxon>Arthropoda</taxon>
        <taxon>Chelicerata</taxon>
        <taxon>Arachnida</taxon>
        <taxon>Acari</taxon>
        <taxon>Acariformes</taxon>
        <taxon>Sarcoptiformes</taxon>
        <taxon>Astigmata</taxon>
        <taxon>Psoroptidia</taxon>
        <taxon>Analgoidea</taxon>
        <taxon>Pyroglyphidae</taxon>
        <taxon>Dermatophagoidinae</taxon>
        <taxon>Dermatophagoides</taxon>
    </lineage>
</organism>
<reference evidence="4 5" key="2">
    <citation type="journal article" date="2022" name="Mol. Biol. Evol.">
        <title>Comparative Genomics Reveals Insights into the Divergent Evolution of Astigmatic Mites and Household Pest Adaptations.</title>
        <authorList>
            <person name="Xiong Q."/>
            <person name="Wan A.T."/>
            <person name="Liu X."/>
            <person name="Fung C.S."/>
            <person name="Xiao X."/>
            <person name="Malainual N."/>
            <person name="Hou J."/>
            <person name="Wang L."/>
            <person name="Wang M."/>
            <person name="Yang K.Y."/>
            <person name="Cui Y."/>
            <person name="Leung E.L."/>
            <person name="Nong W."/>
            <person name="Shin S.K."/>
            <person name="Au S.W."/>
            <person name="Jeong K.Y."/>
            <person name="Chew F.T."/>
            <person name="Hui J.H."/>
            <person name="Leung T.F."/>
            <person name="Tungtrongchitr A."/>
            <person name="Zhong N."/>
            <person name="Liu Z."/>
            <person name="Tsui S.K."/>
        </authorList>
    </citation>
    <scope>NUCLEOTIDE SEQUENCE [LARGE SCALE GENOMIC DNA]</scope>
    <source>
        <strain evidence="4">Derp</strain>
    </source>
</reference>
<name>A0ABQ8JFC7_DERPT</name>
<keyword evidence="5" id="KW-1185">Reference proteome</keyword>
<dbReference type="Proteomes" id="UP000887458">
    <property type="component" value="Unassembled WGS sequence"/>
</dbReference>
<feature type="domain" description="Glucose-methanol-choline oxidoreductase N-terminal" evidence="3">
    <location>
        <begin position="293"/>
        <end position="307"/>
    </location>
</feature>
<protein>
    <recommendedName>
        <fullName evidence="3">Glucose-methanol-choline oxidoreductase N-terminal domain-containing protein</fullName>
    </recommendedName>
</protein>
<dbReference type="InterPro" id="IPR000172">
    <property type="entry name" value="GMC_OxRdtase_N"/>
</dbReference>
<dbReference type="InterPro" id="IPR012132">
    <property type="entry name" value="GMC_OxRdtase"/>
</dbReference>
<evidence type="ECO:0000256" key="1">
    <source>
        <dbReference type="ARBA" id="ARBA00010790"/>
    </source>
</evidence>
<dbReference type="InterPro" id="IPR007867">
    <property type="entry name" value="GMC_OxRtase_C"/>
</dbReference>
<dbReference type="SUPFAM" id="SSF53474">
    <property type="entry name" value="alpha/beta-Hydrolases"/>
    <property type="match status" value="1"/>
</dbReference>
<dbReference type="InterPro" id="IPR036188">
    <property type="entry name" value="FAD/NAD-bd_sf"/>
</dbReference>